<reference evidence="3" key="1">
    <citation type="submission" date="2022-05" db="EMBL/GenBank/DDBJ databases">
        <title>The Musa troglodytarum L. genome provides insights into the mechanism of non-climacteric behaviour and enrichment of carotenoids.</title>
        <authorList>
            <person name="Wang J."/>
        </authorList>
    </citation>
    <scope>NUCLEOTIDE SEQUENCE</scope>
    <source>
        <tissue evidence="3">Leaf</tissue>
    </source>
</reference>
<feature type="chain" id="PRO_5038805989" evidence="2">
    <location>
        <begin position="28"/>
        <end position="117"/>
    </location>
</feature>
<gene>
    <name evidence="3" type="ORF">MUK42_35041</name>
</gene>
<evidence type="ECO:0000313" key="4">
    <source>
        <dbReference type="Proteomes" id="UP001055439"/>
    </source>
</evidence>
<dbReference type="Proteomes" id="UP001055439">
    <property type="component" value="Chromosome 1"/>
</dbReference>
<evidence type="ECO:0000256" key="2">
    <source>
        <dbReference type="SAM" id="SignalP"/>
    </source>
</evidence>
<proteinExistence type="predicted"/>
<dbReference type="PANTHER" id="PTHR37702">
    <property type="entry name" value="PROLINE-RICH FAMILY PROTEIN"/>
    <property type="match status" value="1"/>
</dbReference>
<evidence type="ECO:0000256" key="1">
    <source>
        <dbReference type="SAM" id="MobiDB-lite"/>
    </source>
</evidence>
<feature type="compositionally biased region" description="Polar residues" evidence="1">
    <location>
        <begin position="45"/>
        <end position="59"/>
    </location>
</feature>
<name>A0A9E7E7R8_9LILI</name>
<keyword evidence="4" id="KW-1185">Reference proteome</keyword>
<organism evidence="3 4">
    <name type="scientific">Musa troglodytarum</name>
    <name type="common">fe'i banana</name>
    <dbReference type="NCBI Taxonomy" id="320322"/>
    <lineage>
        <taxon>Eukaryota</taxon>
        <taxon>Viridiplantae</taxon>
        <taxon>Streptophyta</taxon>
        <taxon>Embryophyta</taxon>
        <taxon>Tracheophyta</taxon>
        <taxon>Spermatophyta</taxon>
        <taxon>Magnoliopsida</taxon>
        <taxon>Liliopsida</taxon>
        <taxon>Zingiberales</taxon>
        <taxon>Musaceae</taxon>
        <taxon>Musa</taxon>
    </lineage>
</organism>
<dbReference type="EMBL" id="CP097502">
    <property type="protein sequence ID" value="URD72054.1"/>
    <property type="molecule type" value="Genomic_DNA"/>
</dbReference>
<feature type="signal peptide" evidence="2">
    <location>
        <begin position="1"/>
        <end position="27"/>
    </location>
</feature>
<evidence type="ECO:0000313" key="3">
    <source>
        <dbReference type="EMBL" id="URD72054.1"/>
    </source>
</evidence>
<accession>A0A9E7E7R8</accession>
<protein>
    <submittedName>
        <fullName evidence="3">Uncharacterized protein</fullName>
    </submittedName>
</protein>
<keyword evidence="2" id="KW-0732">Signal</keyword>
<sequence length="117" mass="12751">MPSKLFHSTTTLLFLLILLSNPPTSVSWDTTTPECPFPCLSPPTSVTNYPSTPPSTSEYGNYPPPPPPPPYIDFPAPPPPNPIVPWFPWYYNAPPSSSAACSGFSFVFILVDIAFCC</sequence>
<dbReference type="PANTHER" id="PTHR37702:SF2">
    <property type="entry name" value="OS09G0332100 PROTEIN"/>
    <property type="match status" value="1"/>
</dbReference>
<dbReference type="AlphaFoldDB" id="A0A9E7E7R8"/>
<feature type="region of interest" description="Disordered" evidence="1">
    <location>
        <begin position="45"/>
        <end position="66"/>
    </location>
</feature>